<reference evidence="8" key="1">
    <citation type="submission" date="2025-08" db="UniProtKB">
        <authorList>
            <consortium name="RefSeq"/>
        </authorList>
    </citation>
    <scope>IDENTIFICATION</scope>
</reference>
<dbReference type="eggNOG" id="KOG0156">
    <property type="taxonomic scope" value="Eukaryota"/>
</dbReference>
<feature type="transmembrane region" description="Helical" evidence="6">
    <location>
        <begin position="12"/>
        <end position="32"/>
    </location>
</feature>
<dbReference type="PRINTS" id="PR00463">
    <property type="entry name" value="EP450I"/>
</dbReference>
<comment type="similarity">
    <text evidence="1 5">Belongs to the cytochrome P450 family.</text>
</comment>
<proteinExistence type="inferred from homology"/>
<dbReference type="PROSITE" id="PS00086">
    <property type="entry name" value="CYTOCHROME_P450"/>
    <property type="match status" value="1"/>
</dbReference>
<dbReference type="GO" id="GO:0020037">
    <property type="term" value="F:heme binding"/>
    <property type="evidence" value="ECO:0007669"/>
    <property type="project" value="InterPro"/>
</dbReference>
<keyword evidence="6" id="KW-1133">Transmembrane helix</keyword>
<keyword evidence="2 4" id="KW-0479">Metal-binding</keyword>
<keyword evidence="5" id="KW-0560">Oxidoreductase</keyword>
<dbReference type="STRING" id="4432.A0A1U8BDX4"/>
<dbReference type="InterPro" id="IPR001128">
    <property type="entry name" value="Cyt_P450"/>
</dbReference>
<dbReference type="PRINTS" id="PR00385">
    <property type="entry name" value="P450"/>
</dbReference>
<dbReference type="GO" id="GO:0016705">
    <property type="term" value="F:oxidoreductase activity, acting on paired donors, with incorporation or reduction of molecular oxygen"/>
    <property type="evidence" value="ECO:0007669"/>
    <property type="project" value="InterPro"/>
</dbReference>
<dbReference type="PANTHER" id="PTHR47955:SF15">
    <property type="entry name" value="CYTOCHROME P450 71A2-LIKE"/>
    <property type="match status" value="1"/>
</dbReference>
<feature type="binding site" description="axial binding residue" evidence="4">
    <location>
        <position position="449"/>
    </location>
    <ligand>
        <name>heme</name>
        <dbReference type="ChEBI" id="CHEBI:30413"/>
    </ligand>
    <ligandPart>
        <name>Fe</name>
        <dbReference type="ChEBI" id="CHEBI:18248"/>
    </ligandPart>
</feature>
<dbReference type="GeneID" id="104613514"/>
<dbReference type="FunFam" id="1.10.630.10:FF:000011">
    <property type="entry name" value="Cytochrome P450 83B1"/>
    <property type="match status" value="1"/>
</dbReference>
<dbReference type="RefSeq" id="XP_010279660.1">
    <property type="nucleotide sequence ID" value="XM_010281358.2"/>
</dbReference>
<keyword evidence="6" id="KW-0812">Transmembrane</keyword>
<dbReference type="Gene3D" id="1.10.630.10">
    <property type="entry name" value="Cytochrome P450"/>
    <property type="match status" value="1"/>
</dbReference>
<dbReference type="CDD" id="cd11072">
    <property type="entry name" value="CYP71-like"/>
    <property type="match status" value="1"/>
</dbReference>
<evidence type="ECO:0000256" key="2">
    <source>
        <dbReference type="ARBA" id="ARBA00022723"/>
    </source>
</evidence>
<evidence type="ECO:0000256" key="5">
    <source>
        <dbReference type="RuleBase" id="RU000461"/>
    </source>
</evidence>
<evidence type="ECO:0000256" key="4">
    <source>
        <dbReference type="PIRSR" id="PIRSR602401-1"/>
    </source>
</evidence>
<evidence type="ECO:0000256" key="3">
    <source>
        <dbReference type="ARBA" id="ARBA00023004"/>
    </source>
</evidence>
<protein>
    <submittedName>
        <fullName evidence="8">Cytochrome P450 71A1-like</fullName>
    </submittedName>
</protein>
<comment type="cofactor">
    <cofactor evidence="4">
        <name>heme</name>
        <dbReference type="ChEBI" id="CHEBI:30413"/>
    </cofactor>
</comment>
<keyword evidence="5" id="KW-0503">Monooxygenase</keyword>
<organism evidence="7 8">
    <name type="scientific">Nelumbo nucifera</name>
    <name type="common">Sacred lotus</name>
    <dbReference type="NCBI Taxonomy" id="4432"/>
    <lineage>
        <taxon>Eukaryota</taxon>
        <taxon>Viridiplantae</taxon>
        <taxon>Streptophyta</taxon>
        <taxon>Embryophyta</taxon>
        <taxon>Tracheophyta</taxon>
        <taxon>Spermatophyta</taxon>
        <taxon>Magnoliopsida</taxon>
        <taxon>Proteales</taxon>
        <taxon>Nelumbonaceae</taxon>
        <taxon>Nelumbo</taxon>
    </lineage>
</organism>
<dbReference type="KEGG" id="nnu:104613514"/>
<dbReference type="GO" id="GO:0004497">
    <property type="term" value="F:monooxygenase activity"/>
    <property type="evidence" value="ECO:0007669"/>
    <property type="project" value="UniProtKB-KW"/>
</dbReference>
<dbReference type="OMA" id="ANIWGIT"/>
<keyword evidence="3 4" id="KW-0408">Iron</keyword>
<keyword evidence="4 5" id="KW-0349">Heme</keyword>
<sequence>MAVLPAILLQLLQQQQGLLLLVSLFVSFLFLFRASRASLNKPNFPPSPPKLPIVGNFHQLGTLPHRSLAALSEKYGPLMLLHLGSFPTLVVSSANMAREIIKTQDLVFSNRFATKATNTFSYGCTDIAFSPYSEYWREVRKICFIKLLTGKRVKSFKFVREEKVATMMEEISRSCQLGIPVDIGQLMQTMTYSLISSVTVGRNRREKDGSRRLRNLIKEVLVIMGAFSMQDFFPFLGWIDTLTGFRGKIKKTWKELDAVLDQIIQQHLNSERNDGEVDEQDFVGTLLQAQKDLNLSRDNVKAVTLDMFVAGIDTSTVTLDWAMAELAKKPNVMKKAQEEVRRVVGQKSKVEEDDISRMDYLHRIIKETLRLHPPGPFLIPRESITATTIDGYHIPSKTRVFINAWAIQRDPKLWDNPHEFIPERFINNPIDFNDQDLQLLPFGVGRRRCPGMSFGLASLELTLANLLYWFDWEFPILTNEETIDMTEVSGLNVFRKTPLYLLPKLHFS</sequence>
<keyword evidence="6" id="KW-0472">Membrane</keyword>
<evidence type="ECO:0000313" key="8">
    <source>
        <dbReference type="RefSeq" id="XP_010279660.1"/>
    </source>
</evidence>
<dbReference type="SUPFAM" id="SSF48264">
    <property type="entry name" value="Cytochrome P450"/>
    <property type="match status" value="1"/>
</dbReference>
<feature type="transmembrane region" description="Helical" evidence="6">
    <location>
        <begin position="220"/>
        <end position="239"/>
    </location>
</feature>
<accession>A0A1U8BDX4</accession>
<evidence type="ECO:0000256" key="6">
    <source>
        <dbReference type="SAM" id="Phobius"/>
    </source>
</evidence>
<dbReference type="InterPro" id="IPR002401">
    <property type="entry name" value="Cyt_P450_E_grp-I"/>
</dbReference>
<name>A0A1U8BDX4_NELNU</name>
<dbReference type="InterPro" id="IPR036396">
    <property type="entry name" value="Cyt_P450_sf"/>
</dbReference>
<dbReference type="PANTHER" id="PTHR47955">
    <property type="entry name" value="CYTOCHROME P450 FAMILY 71 PROTEIN"/>
    <property type="match status" value="1"/>
</dbReference>
<dbReference type="Proteomes" id="UP000189703">
    <property type="component" value="Unplaced"/>
</dbReference>
<keyword evidence="7" id="KW-1185">Reference proteome</keyword>
<dbReference type="InParanoid" id="A0A1U8BDX4"/>
<dbReference type="GO" id="GO:0005506">
    <property type="term" value="F:iron ion binding"/>
    <property type="evidence" value="ECO:0007669"/>
    <property type="project" value="InterPro"/>
</dbReference>
<gene>
    <name evidence="8" type="primary">LOC104613514</name>
</gene>
<dbReference type="AlphaFoldDB" id="A0A1U8BDX4"/>
<evidence type="ECO:0000313" key="7">
    <source>
        <dbReference type="Proteomes" id="UP000189703"/>
    </source>
</evidence>
<evidence type="ECO:0000256" key="1">
    <source>
        <dbReference type="ARBA" id="ARBA00010617"/>
    </source>
</evidence>
<dbReference type="InterPro" id="IPR017972">
    <property type="entry name" value="Cyt_P450_CS"/>
</dbReference>
<dbReference type="OrthoDB" id="1470350at2759"/>
<dbReference type="Pfam" id="PF00067">
    <property type="entry name" value="p450"/>
    <property type="match status" value="1"/>
</dbReference>